<dbReference type="Proteomes" id="UP000070107">
    <property type="component" value="Unassembled WGS sequence"/>
</dbReference>
<keyword evidence="3" id="KW-0762">Sugar transport</keyword>
<dbReference type="PANTHER" id="PTHR43790:SF9">
    <property type="entry name" value="GALACTOFURANOSE TRANSPORTER ATP-BINDING PROTEIN YTFR"/>
    <property type="match status" value="1"/>
</dbReference>
<evidence type="ECO:0000313" key="8">
    <source>
        <dbReference type="EMBL" id="KXF74871.1"/>
    </source>
</evidence>
<sequence>MSSDAVILQYENLTLAAGRTPVSGMLRAGEIKGLAGLEGHGQEQFLLALAGFDQPQGGTVRIRTAGEDFADYSSHHAAARHGVVYLPRDRRSTGIFPVLSVLDNFGIPSMPRFSLAGILNRGRQKEALAAYTDFLSIRYPSMTAPISALSGGNQQKVLLARLLALEPRVMLLNDPTRGVDLNTRLKFYEAFRQLARDKGIALVILSSEIEEILQICDTVSIFRDFERTEVIEKEAMTMSRVIAAMFGQNEVAL</sequence>
<evidence type="ECO:0000256" key="4">
    <source>
        <dbReference type="ARBA" id="ARBA00022737"/>
    </source>
</evidence>
<feature type="domain" description="ABC transporter" evidence="7">
    <location>
        <begin position="1"/>
        <end position="249"/>
    </location>
</feature>
<keyword evidence="6" id="KW-0067">ATP-binding</keyword>
<dbReference type="SUPFAM" id="SSF52540">
    <property type="entry name" value="P-loop containing nucleoside triphosphate hydrolases"/>
    <property type="match status" value="1"/>
</dbReference>
<dbReference type="GO" id="GO:0016887">
    <property type="term" value="F:ATP hydrolysis activity"/>
    <property type="evidence" value="ECO:0007669"/>
    <property type="project" value="InterPro"/>
</dbReference>
<accession>A0A135HNT2</accession>
<keyword evidence="9" id="KW-1185">Reference proteome</keyword>
<comment type="caution">
    <text evidence="8">The sequence shown here is derived from an EMBL/GenBank/DDBJ whole genome shotgun (WGS) entry which is preliminary data.</text>
</comment>
<reference evidence="8 9" key="1">
    <citation type="submission" date="2015-11" db="EMBL/GenBank/DDBJ databases">
        <title>Draft genome sequence of Paramesorhizobium deserti A-3-E, a strain highly resistant to diverse beta-lactam antibiotics.</title>
        <authorList>
            <person name="Lv R."/>
            <person name="Yang X."/>
            <person name="Fang N."/>
            <person name="Guo J."/>
            <person name="Luo X."/>
            <person name="Peng F."/>
            <person name="Yang R."/>
            <person name="Cui Y."/>
            <person name="Fang C."/>
            <person name="Song Y."/>
        </authorList>
    </citation>
    <scope>NUCLEOTIDE SEQUENCE [LARGE SCALE GENOMIC DNA]</scope>
    <source>
        <strain evidence="8 9">A-3-E</strain>
    </source>
</reference>
<dbReference type="STRING" id="1494590.ATN84_21850"/>
<keyword evidence="4" id="KW-0677">Repeat</keyword>
<evidence type="ECO:0000256" key="1">
    <source>
        <dbReference type="ARBA" id="ARBA00005417"/>
    </source>
</evidence>
<gene>
    <name evidence="8" type="ORF">ATN84_21850</name>
</gene>
<keyword evidence="5" id="KW-0547">Nucleotide-binding</keyword>
<protein>
    <recommendedName>
        <fullName evidence="7">ABC transporter domain-containing protein</fullName>
    </recommendedName>
</protein>
<dbReference type="CDD" id="cd03215">
    <property type="entry name" value="ABC_Carb_Monos_II"/>
    <property type="match status" value="1"/>
</dbReference>
<evidence type="ECO:0000256" key="3">
    <source>
        <dbReference type="ARBA" id="ARBA00022597"/>
    </source>
</evidence>
<proteinExistence type="inferred from homology"/>
<keyword evidence="2" id="KW-0813">Transport</keyword>
<name>A0A135HNT2_9HYPH</name>
<evidence type="ECO:0000256" key="5">
    <source>
        <dbReference type="ARBA" id="ARBA00022741"/>
    </source>
</evidence>
<organism evidence="8 9">
    <name type="scientific">Paramesorhizobium deserti</name>
    <dbReference type="NCBI Taxonomy" id="1494590"/>
    <lineage>
        <taxon>Bacteria</taxon>
        <taxon>Pseudomonadati</taxon>
        <taxon>Pseudomonadota</taxon>
        <taxon>Alphaproteobacteria</taxon>
        <taxon>Hyphomicrobiales</taxon>
        <taxon>Phyllobacteriaceae</taxon>
        <taxon>Paramesorhizobium</taxon>
    </lineage>
</organism>
<dbReference type="GO" id="GO:0005524">
    <property type="term" value="F:ATP binding"/>
    <property type="evidence" value="ECO:0007669"/>
    <property type="project" value="UniProtKB-KW"/>
</dbReference>
<dbReference type="PROSITE" id="PS00211">
    <property type="entry name" value="ABC_TRANSPORTER_1"/>
    <property type="match status" value="1"/>
</dbReference>
<dbReference type="Pfam" id="PF00005">
    <property type="entry name" value="ABC_tran"/>
    <property type="match status" value="1"/>
</dbReference>
<evidence type="ECO:0000313" key="9">
    <source>
        <dbReference type="Proteomes" id="UP000070107"/>
    </source>
</evidence>
<dbReference type="OrthoDB" id="8348086at2"/>
<dbReference type="EMBL" id="LNTU01000040">
    <property type="protein sequence ID" value="KXF74871.1"/>
    <property type="molecule type" value="Genomic_DNA"/>
</dbReference>
<comment type="similarity">
    <text evidence="1">Belongs to the ABC transporter superfamily.</text>
</comment>
<evidence type="ECO:0000259" key="7">
    <source>
        <dbReference type="PROSITE" id="PS50893"/>
    </source>
</evidence>
<dbReference type="RefSeq" id="WP_068885106.1">
    <property type="nucleotide sequence ID" value="NZ_LNTU01000040.1"/>
</dbReference>
<dbReference type="AlphaFoldDB" id="A0A135HNT2"/>
<evidence type="ECO:0000256" key="2">
    <source>
        <dbReference type="ARBA" id="ARBA00022448"/>
    </source>
</evidence>
<dbReference type="PROSITE" id="PS50893">
    <property type="entry name" value="ABC_TRANSPORTER_2"/>
    <property type="match status" value="1"/>
</dbReference>
<dbReference type="Gene3D" id="3.40.50.300">
    <property type="entry name" value="P-loop containing nucleotide triphosphate hydrolases"/>
    <property type="match status" value="1"/>
</dbReference>
<dbReference type="InterPro" id="IPR003439">
    <property type="entry name" value="ABC_transporter-like_ATP-bd"/>
</dbReference>
<evidence type="ECO:0000256" key="6">
    <source>
        <dbReference type="ARBA" id="ARBA00022840"/>
    </source>
</evidence>
<dbReference type="InterPro" id="IPR017871">
    <property type="entry name" value="ABC_transporter-like_CS"/>
</dbReference>
<dbReference type="PANTHER" id="PTHR43790">
    <property type="entry name" value="CARBOHYDRATE TRANSPORT ATP-BINDING PROTEIN MG119-RELATED"/>
    <property type="match status" value="1"/>
</dbReference>
<dbReference type="InterPro" id="IPR027417">
    <property type="entry name" value="P-loop_NTPase"/>
</dbReference>
<dbReference type="InterPro" id="IPR050107">
    <property type="entry name" value="ABC_carbohydrate_import_ATPase"/>
</dbReference>